<protein>
    <submittedName>
        <fullName evidence="1">Uncharacterized protein</fullName>
    </submittedName>
</protein>
<dbReference type="EMBL" id="PQFF01000407">
    <property type="protein sequence ID" value="RHZ52068.1"/>
    <property type="molecule type" value="Genomic_DNA"/>
</dbReference>
<evidence type="ECO:0000313" key="1">
    <source>
        <dbReference type="EMBL" id="RHZ52068.1"/>
    </source>
</evidence>
<sequence>MSNSRFILKLYRITRNFFTYWRPPNKEILSCDSVTTNITSITPKQIENISDKIEDSLTIYTEIKSSEDKEMNDFHDSIYKERIKIWNRPQYYNLSLIAQLPIKQKIREIDIQPLIQELRIEPLEEDTIKIVNVDKNYTDLQSN</sequence>
<reference evidence="1 2" key="1">
    <citation type="submission" date="2018-08" db="EMBL/GenBank/DDBJ databases">
        <title>Genome and evolution of the arbuscular mycorrhizal fungus Diversispora epigaea (formerly Glomus versiforme) and its bacterial endosymbionts.</title>
        <authorList>
            <person name="Sun X."/>
            <person name="Fei Z."/>
            <person name="Harrison M."/>
        </authorList>
    </citation>
    <scope>NUCLEOTIDE SEQUENCE [LARGE SCALE GENOMIC DNA]</scope>
    <source>
        <strain evidence="1 2">IT104</strain>
    </source>
</reference>
<dbReference type="OrthoDB" id="2416891at2759"/>
<organism evidence="1 2">
    <name type="scientific">Diversispora epigaea</name>
    <dbReference type="NCBI Taxonomy" id="1348612"/>
    <lineage>
        <taxon>Eukaryota</taxon>
        <taxon>Fungi</taxon>
        <taxon>Fungi incertae sedis</taxon>
        <taxon>Mucoromycota</taxon>
        <taxon>Glomeromycotina</taxon>
        <taxon>Glomeromycetes</taxon>
        <taxon>Diversisporales</taxon>
        <taxon>Diversisporaceae</taxon>
        <taxon>Diversispora</taxon>
    </lineage>
</organism>
<comment type="caution">
    <text evidence="1">The sequence shown here is derived from an EMBL/GenBank/DDBJ whole genome shotgun (WGS) entry which is preliminary data.</text>
</comment>
<name>A0A397GQW6_9GLOM</name>
<evidence type="ECO:0000313" key="2">
    <source>
        <dbReference type="Proteomes" id="UP000266861"/>
    </source>
</evidence>
<proteinExistence type="predicted"/>
<gene>
    <name evidence="1" type="ORF">Glove_465g50</name>
</gene>
<keyword evidence="2" id="KW-1185">Reference proteome</keyword>
<accession>A0A397GQW6</accession>
<dbReference type="AlphaFoldDB" id="A0A397GQW6"/>
<dbReference type="Proteomes" id="UP000266861">
    <property type="component" value="Unassembled WGS sequence"/>
</dbReference>